<feature type="compositionally biased region" description="Polar residues" evidence="1">
    <location>
        <begin position="411"/>
        <end position="425"/>
    </location>
</feature>
<dbReference type="Proteomes" id="UP000011087">
    <property type="component" value="Unassembled WGS sequence"/>
</dbReference>
<reference evidence="4" key="3">
    <citation type="submission" date="2015-06" db="UniProtKB">
        <authorList>
            <consortium name="EnsemblProtists"/>
        </authorList>
    </citation>
    <scope>IDENTIFICATION</scope>
</reference>
<name>L1I8S8_GUITC</name>
<reference evidence="3 5" key="1">
    <citation type="journal article" date="2012" name="Nature">
        <title>Algal genomes reveal evolutionary mosaicism and the fate of nucleomorphs.</title>
        <authorList>
            <consortium name="DOE Joint Genome Institute"/>
            <person name="Curtis B.A."/>
            <person name="Tanifuji G."/>
            <person name="Burki F."/>
            <person name="Gruber A."/>
            <person name="Irimia M."/>
            <person name="Maruyama S."/>
            <person name="Arias M.C."/>
            <person name="Ball S.G."/>
            <person name="Gile G.H."/>
            <person name="Hirakawa Y."/>
            <person name="Hopkins J.F."/>
            <person name="Kuo A."/>
            <person name="Rensing S.A."/>
            <person name="Schmutz J."/>
            <person name="Symeonidi A."/>
            <person name="Elias M."/>
            <person name="Eveleigh R.J."/>
            <person name="Herman E.K."/>
            <person name="Klute M.J."/>
            <person name="Nakayama T."/>
            <person name="Obornik M."/>
            <person name="Reyes-Prieto A."/>
            <person name="Armbrust E.V."/>
            <person name="Aves S.J."/>
            <person name="Beiko R.G."/>
            <person name="Coutinho P."/>
            <person name="Dacks J.B."/>
            <person name="Durnford D.G."/>
            <person name="Fast N.M."/>
            <person name="Green B.R."/>
            <person name="Grisdale C.J."/>
            <person name="Hempel F."/>
            <person name="Henrissat B."/>
            <person name="Hoppner M.P."/>
            <person name="Ishida K."/>
            <person name="Kim E."/>
            <person name="Koreny L."/>
            <person name="Kroth P.G."/>
            <person name="Liu Y."/>
            <person name="Malik S.B."/>
            <person name="Maier U.G."/>
            <person name="McRose D."/>
            <person name="Mock T."/>
            <person name="Neilson J.A."/>
            <person name="Onodera N.T."/>
            <person name="Poole A.M."/>
            <person name="Pritham E.J."/>
            <person name="Richards T.A."/>
            <person name="Rocap G."/>
            <person name="Roy S.W."/>
            <person name="Sarai C."/>
            <person name="Schaack S."/>
            <person name="Shirato S."/>
            <person name="Slamovits C.H."/>
            <person name="Spencer D.F."/>
            <person name="Suzuki S."/>
            <person name="Worden A.Z."/>
            <person name="Zauner S."/>
            <person name="Barry K."/>
            <person name="Bell C."/>
            <person name="Bharti A.K."/>
            <person name="Crow J.A."/>
            <person name="Grimwood J."/>
            <person name="Kramer R."/>
            <person name="Lindquist E."/>
            <person name="Lucas S."/>
            <person name="Salamov A."/>
            <person name="McFadden G.I."/>
            <person name="Lane C.E."/>
            <person name="Keeling P.J."/>
            <person name="Gray M.W."/>
            <person name="Grigoriev I.V."/>
            <person name="Archibald J.M."/>
        </authorList>
    </citation>
    <scope>NUCLEOTIDE SEQUENCE</scope>
    <source>
        <strain evidence="3 5">CCMP2712</strain>
    </source>
</reference>
<feature type="transmembrane region" description="Helical" evidence="2">
    <location>
        <begin position="20"/>
        <end position="45"/>
    </location>
</feature>
<dbReference type="HOGENOM" id="CLU_506663_0_0_1"/>
<evidence type="ECO:0000313" key="3">
    <source>
        <dbReference type="EMBL" id="EKX32638.1"/>
    </source>
</evidence>
<feature type="region of interest" description="Disordered" evidence="1">
    <location>
        <begin position="397"/>
        <end position="427"/>
    </location>
</feature>
<evidence type="ECO:0000313" key="5">
    <source>
        <dbReference type="Proteomes" id="UP000011087"/>
    </source>
</evidence>
<keyword evidence="2" id="KW-0812">Transmembrane</keyword>
<proteinExistence type="predicted"/>
<protein>
    <submittedName>
        <fullName evidence="3 4">Uncharacterized protein</fullName>
    </submittedName>
</protein>
<accession>L1I8S8</accession>
<dbReference type="AlphaFoldDB" id="L1I8S8"/>
<gene>
    <name evidence="3" type="ORF">GUITHDRAFT_156271</name>
</gene>
<dbReference type="EnsemblProtists" id="EKX32638">
    <property type="protein sequence ID" value="EKX32638"/>
    <property type="gene ID" value="GUITHDRAFT_156271"/>
</dbReference>
<feature type="region of interest" description="Disordered" evidence="1">
    <location>
        <begin position="360"/>
        <end position="383"/>
    </location>
</feature>
<dbReference type="RefSeq" id="XP_005819618.1">
    <property type="nucleotide sequence ID" value="XM_005819561.1"/>
</dbReference>
<organism evidence="3">
    <name type="scientific">Guillardia theta (strain CCMP2712)</name>
    <name type="common">Cryptophyte</name>
    <dbReference type="NCBI Taxonomy" id="905079"/>
    <lineage>
        <taxon>Eukaryota</taxon>
        <taxon>Cryptophyceae</taxon>
        <taxon>Pyrenomonadales</taxon>
        <taxon>Geminigeraceae</taxon>
        <taxon>Guillardia</taxon>
    </lineage>
</organism>
<evidence type="ECO:0000256" key="2">
    <source>
        <dbReference type="SAM" id="Phobius"/>
    </source>
</evidence>
<reference evidence="5" key="2">
    <citation type="submission" date="2012-11" db="EMBL/GenBank/DDBJ databases">
        <authorList>
            <person name="Kuo A."/>
            <person name="Curtis B.A."/>
            <person name="Tanifuji G."/>
            <person name="Burki F."/>
            <person name="Gruber A."/>
            <person name="Irimia M."/>
            <person name="Maruyama S."/>
            <person name="Arias M.C."/>
            <person name="Ball S.G."/>
            <person name="Gile G.H."/>
            <person name="Hirakawa Y."/>
            <person name="Hopkins J.F."/>
            <person name="Rensing S.A."/>
            <person name="Schmutz J."/>
            <person name="Symeonidi A."/>
            <person name="Elias M."/>
            <person name="Eveleigh R.J."/>
            <person name="Herman E.K."/>
            <person name="Klute M.J."/>
            <person name="Nakayama T."/>
            <person name="Obornik M."/>
            <person name="Reyes-Prieto A."/>
            <person name="Armbrust E.V."/>
            <person name="Aves S.J."/>
            <person name="Beiko R.G."/>
            <person name="Coutinho P."/>
            <person name="Dacks J.B."/>
            <person name="Durnford D.G."/>
            <person name="Fast N.M."/>
            <person name="Green B.R."/>
            <person name="Grisdale C."/>
            <person name="Hempe F."/>
            <person name="Henrissat B."/>
            <person name="Hoppner M.P."/>
            <person name="Ishida K.-I."/>
            <person name="Kim E."/>
            <person name="Koreny L."/>
            <person name="Kroth P.G."/>
            <person name="Liu Y."/>
            <person name="Malik S.-B."/>
            <person name="Maier U.G."/>
            <person name="McRose D."/>
            <person name="Mock T."/>
            <person name="Neilson J.A."/>
            <person name="Onodera N.T."/>
            <person name="Poole A.M."/>
            <person name="Pritham E.J."/>
            <person name="Richards T.A."/>
            <person name="Rocap G."/>
            <person name="Roy S.W."/>
            <person name="Sarai C."/>
            <person name="Schaack S."/>
            <person name="Shirato S."/>
            <person name="Slamovits C.H."/>
            <person name="Spencer D.F."/>
            <person name="Suzuki S."/>
            <person name="Worden A.Z."/>
            <person name="Zauner S."/>
            <person name="Barry K."/>
            <person name="Bell C."/>
            <person name="Bharti A.K."/>
            <person name="Crow J.A."/>
            <person name="Grimwood J."/>
            <person name="Kramer R."/>
            <person name="Lindquist E."/>
            <person name="Lucas S."/>
            <person name="Salamov A."/>
            <person name="McFadden G.I."/>
            <person name="Lane C.E."/>
            <person name="Keeling P.J."/>
            <person name="Gray M.W."/>
            <person name="Grigoriev I.V."/>
            <person name="Archibald J.M."/>
        </authorList>
    </citation>
    <scope>NUCLEOTIDE SEQUENCE</scope>
    <source>
        <strain evidence="5">CCMP2712</strain>
    </source>
</reference>
<keyword evidence="5" id="KW-1185">Reference proteome</keyword>
<evidence type="ECO:0000256" key="1">
    <source>
        <dbReference type="SAM" id="MobiDB-lite"/>
    </source>
</evidence>
<dbReference type="GeneID" id="17289364"/>
<evidence type="ECO:0000313" key="4">
    <source>
        <dbReference type="EnsemblProtists" id="EKX32638"/>
    </source>
</evidence>
<sequence length="538" mass="60838">MADLKYGSAKVPRLDRKGGAMLVVRTAIVSMAAVTIAALLMISTWSSRVPSVLQSSSDVAKDLMKADQDLAKAKMLSNPMGKRRFHKLGFVSGDRNGNHHVYNDLGYGEHRRENWVERHYDDGYWIDPRTGKQQYICDDVDDPERYRPLPTDNDGFDRKWFFDWVQTGTHRREYIDDPWCDDQYYGYHFPVHYHDDREVYSNGYGKHFGEHYGFGPQDHYGEFFHGLSPGYDWVEEHGSENANDQLLGYAYPDEKNHVIGDEGSARYRPLHYMDWDSDGTRAINTANSYGEEDFLSDASAKRTRNSGLSKQLLAALHFTRGRAQMARKNADANKFHRLEHEIHNDEAKIAALEAGKAHRLARKSSIHAAPKQVRHQEHHAKNPLDMAVDDVESLVSGKPVSLPSHQKTRATHPQQRHAATQSQVTAPKLSKKEFEIRVADQVARDALKTKDVQSRIKLLGAAKAQYEEAVQGGTSKASRSIKESRSHAVNPVVAAEKLSAVQEDLKKVAASIQRQVEKKVKSAEDVKQAVDKYLKPLA</sequence>
<dbReference type="KEGG" id="gtt:GUITHDRAFT_156271"/>
<keyword evidence="2" id="KW-0472">Membrane</keyword>
<dbReference type="PaxDb" id="55529-EKX32638"/>
<dbReference type="EMBL" id="JH993179">
    <property type="protein sequence ID" value="EKX32638.1"/>
    <property type="molecule type" value="Genomic_DNA"/>
</dbReference>
<keyword evidence="2" id="KW-1133">Transmembrane helix</keyword>